<evidence type="ECO:0000256" key="4">
    <source>
        <dbReference type="SAM" id="MobiDB-lite"/>
    </source>
</evidence>
<name>A0A914UXZ7_9BILA</name>
<dbReference type="InterPro" id="IPR050672">
    <property type="entry name" value="FBXO45-Fsn/SPSB_families"/>
</dbReference>
<evidence type="ECO:0000256" key="1">
    <source>
        <dbReference type="ARBA" id="ARBA00004496"/>
    </source>
</evidence>
<dbReference type="PROSITE" id="PS50188">
    <property type="entry name" value="B302_SPRY"/>
    <property type="match status" value="1"/>
</dbReference>
<dbReference type="GO" id="GO:0043161">
    <property type="term" value="P:proteasome-mediated ubiquitin-dependent protein catabolic process"/>
    <property type="evidence" value="ECO:0007669"/>
    <property type="project" value="TreeGrafter"/>
</dbReference>
<feature type="domain" description="B30.2/SPRY" evidence="5">
    <location>
        <begin position="457"/>
        <end position="655"/>
    </location>
</feature>
<dbReference type="InterPro" id="IPR055987">
    <property type="entry name" value="DUF7565"/>
</dbReference>
<dbReference type="InterPro" id="IPR013320">
    <property type="entry name" value="ConA-like_dom_sf"/>
</dbReference>
<keyword evidence="7" id="KW-1185">Reference proteome</keyword>
<dbReference type="Pfam" id="PF24446">
    <property type="entry name" value="DUF7565"/>
    <property type="match status" value="1"/>
</dbReference>
<evidence type="ECO:0000256" key="2">
    <source>
        <dbReference type="ARBA" id="ARBA00010910"/>
    </source>
</evidence>
<reference evidence="8" key="1">
    <citation type="submission" date="2022-11" db="UniProtKB">
        <authorList>
            <consortium name="WormBaseParasite"/>
        </authorList>
    </citation>
    <scope>IDENTIFICATION</scope>
</reference>
<dbReference type="PANTHER" id="PTHR12245:SF11">
    <property type="entry name" value="PROTEIN GUSTAVUS"/>
    <property type="match status" value="1"/>
</dbReference>
<dbReference type="SMART" id="SM00449">
    <property type="entry name" value="SPRY"/>
    <property type="match status" value="1"/>
</dbReference>
<dbReference type="PANTHER" id="PTHR12245">
    <property type="entry name" value="SPRY DOMAIN CONTAINING SOCS BOX PROTEIN"/>
    <property type="match status" value="1"/>
</dbReference>
<dbReference type="Pfam" id="PF07525">
    <property type="entry name" value="SOCS_box"/>
    <property type="match status" value="1"/>
</dbReference>
<dbReference type="SMART" id="SM00969">
    <property type="entry name" value="SOCS_box"/>
    <property type="match status" value="1"/>
</dbReference>
<feature type="domain" description="SOCS box" evidence="6">
    <location>
        <begin position="645"/>
        <end position="697"/>
    </location>
</feature>
<evidence type="ECO:0000313" key="8">
    <source>
        <dbReference type="WBParaSite" id="PSAMB.scaffold1304size33180.g12288.t1"/>
    </source>
</evidence>
<dbReference type="Gene3D" id="2.60.120.920">
    <property type="match status" value="1"/>
</dbReference>
<accession>A0A914UXZ7</accession>
<evidence type="ECO:0000256" key="3">
    <source>
        <dbReference type="ARBA" id="ARBA00022490"/>
    </source>
</evidence>
<dbReference type="InterPro" id="IPR013087">
    <property type="entry name" value="Znf_C2H2_type"/>
</dbReference>
<comment type="subcellular location">
    <subcellularLocation>
        <location evidence="1">Cytoplasm</location>
    </subcellularLocation>
</comment>
<feature type="region of interest" description="Disordered" evidence="4">
    <location>
        <begin position="373"/>
        <end position="444"/>
    </location>
</feature>
<evidence type="ECO:0000313" key="7">
    <source>
        <dbReference type="Proteomes" id="UP000887566"/>
    </source>
</evidence>
<dbReference type="Proteomes" id="UP000887566">
    <property type="component" value="Unplaced"/>
</dbReference>
<dbReference type="SMART" id="SM00355">
    <property type="entry name" value="ZnF_C2H2"/>
    <property type="match status" value="4"/>
</dbReference>
<dbReference type="CDD" id="cd12906">
    <property type="entry name" value="SPRY_SOCS1-2-4"/>
    <property type="match status" value="1"/>
</dbReference>
<proteinExistence type="inferred from homology"/>
<organism evidence="7 8">
    <name type="scientific">Plectus sambesii</name>
    <dbReference type="NCBI Taxonomy" id="2011161"/>
    <lineage>
        <taxon>Eukaryota</taxon>
        <taxon>Metazoa</taxon>
        <taxon>Ecdysozoa</taxon>
        <taxon>Nematoda</taxon>
        <taxon>Chromadorea</taxon>
        <taxon>Plectida</taxon>
        <taxon>Plectina</taxon>
        <taxon>Plectoidea</taxon>
        <taxon>Plectidae</taxon>
        <taxon>Plectus</taxon>
    </lineage>
</organism>
<dbReference type="InterPro" id="IPR001496">
    <property type="entry name" value="SOCS_box"/>
</dbReference>
<evidence type="ECO:0000259" key="6">
    <source>
        <dbReference type="PROSITE" id="PS50225"/>
    </source>
</evidence>
<dbReference type="WBParaSite" id="PSAMB.scaffold1304size33180.g12288.t1">
    <property type="protein sequence ID" value="PSAMB.scaffold1304size33180.g12288.t1"/>
    <property type="gene ID" value="PSAMB.scaffold1304size33180.g12288"/>
</dbReference>
<dbReference type="FunFam" id="2.60.120.920:FF:000007">
    <property type="entry name" value="SPRY domain-containing SOCS box protein 1"/>
    <property type="match status" value="1"/>
</dbReference>
<feature type="compositionally biased region" description="Low complexity" evidence="4">
    <location>
        <begin position="402"/>
        <end position="432"/>
    </location>
</feature>
<comment type="similarity">
    <text evidence="2">Belongs to the SPSB family.</text>
</comment>
<evidence type="ECO:0000259" key="5">
    <source>
        <dbReference type="PROSITE" id="PS50188"/>
    </source>
</evidence>
<dbReference type="Pfam" id="PF00622">
    <property type="entry name" value="SPRY"/>
    <property type="match status" value="1"/>
</dbReference>
<dbReference type="GO" id="GO:0019005">
    <property type="term" value="C:SCF ubiquitin ligase complex"/>
    <property type="evidence" value="ECO:0007669"/>
    <property type="project" value="TreeGrafter"/>
</dbReference>
<dbReference type="AlphaFoldDB" id="A0A914UXZ7"/>
<dbReference type="GO" id="GO:0005737">
    <property type="term" value="C:cytoplasm"/>
    <property type="evidence" value="ECO:0007669"/>
    <property type="project" value="UniProtKB-SubCell"/>
</dbReference>
<dbReference type="InterPro" id="IPR043136">
    <property type="entry name" value="B30.2/SPRY_sf"/>
</dbReference>
<dbReference type="InterPro" id="IPR003877">
    <property type="entry name" value="SPRY_dom"/>
</dbReference>
<dbReference type="FunFam" id="1.10.750.20:FF:000001">
    <property type="entry name" value="Ankyrin repeat and SOCS box containing 1"/>
    <property type="match status" value="1"/>
</dbReference>
<dbReference type="SUPFAM" id="SSF49899">
    <property type="entry name" value="Concanavalin A-like lectins/glucanases"/>
    <property type="match status" value="1"/>
</dbReference>
<protein>
    <submittedName>
        <fullName evidence="8">Uncharacterized protein</fullName>
    </submittedName>
</protein>
<keyword evidence="3" id="KW-0963">Cytoplasm</keyword>
<dbReference type="InterPro" id="IPR001870">
    <property type="entry name" value="B30.2/SPRY"/>
</dbReference>
<dbReference type="PROSITE" id="PS50225">
    <property type="entry name" value="SOCS"/>
    <property type="match status" value="1"/>
</dbReference>
<dbReference type="Gene3D" id="1.10.750.20">
    <property type="entry name" value="SOCS box"/>
    <property type="match status" value="1"/>
</dbReference>
<sequence>MASWPISCVRCGLKKASEEELEIHIASDHLHFHAYECHLCPHAKFPTEFAIRYHCLSVHKLKEYYICYLASAEFEMKRKELKSLMDKSLNRREELTIDNQLTTTPLTTTSSSSSQALHLSHHNQLMPTVKPGSSHYGEANESTLLIDLTYDDGNDSSELFDSSIELRRLVSPPNASSLTPMPTFEQFAVDWSTTEAFVTSNPLYGEGTTTLPNASSNRPAKRACKATDRNCAEKKLCGYTTPGASEPEKAAMVYCGECGAEVANNGDSIRNHASLKHMKSPMFECSDCKKTWCSVKAATAARRHSENHHRHKNTIIDHRPQFADDLKVLHFELAWWPRRLWPLARWSNDGDDRRLVSPPETTPALMTMGQRVSGGTLHSAHGSDADNHAFEGSPEAENAMERPSASSSPFRAASQQRRGGSPSGSGRNSASPCQRHHPYRRIAGPSLAVATDDLLVRPSRLDVILSMPPPDRGTMEAHAWNPEDRSLNIFVKDDDKLTFHRHPVAQSTDCIRGKVGYTRGFHVWEITWSTRQRGTHAVVGVATADAVLHAVGYTSLIGSTPDSYGWDLGRNKCYHDSKNQTGWTYPILMAAEENFVVPDSFLCILDMDEGTLSFAADGHYLGVAFRNLKGKKVHPIVSAVWGHCEITIRYLGGLDPEPLPLTDICRRAIRQRMGKQRLSRVNELSLPPALKKFLLYQ</sequence>